<dbReference type="PROSITE" id="PS51475">
    <property type="entry name" value="PROTEASOME_ALPHA_2"/>
    <property type="match status" value="1"/>
</dbReference>
<dbReference type="PROSITE" id="PS00388">
    <property type="entry name" value="PROTEASOME_ALPHA_1"/>
    <property type="match status" value="1"/>
</dbReference>
<dbReference type="FunFam" id="3.60.20.10:FF:000007">
    <property type="entry name" value="Proteasome subunit alpha type"/>
    <property type="match status" value="1"/>
</dbReference>
<comment type="subcellular location">
    <subcellularLocation>
        <location evidence="6">Cytoplasm</location>
    </subcellularLocation>
    <subcellularLocation>
        <location evidence="6">Nucleus</location>
    </subcellularLocation>
</comment>
<comment type="similarity">
    <text evidence="5 6">Belongs to the peptidase T1A family.</text>
</comment>
<dbReference type="GO" id="GO:0006511">
    <property type="term" value="P:ubiquitin-dependent protein catabolic process"/>
    <property type="evidence" value="ECO:0007669"/>
    <property type="project" value="InterPro"/>
</dbReference>
<dbReference type="Proteomes" id="UP001054837">
    <property type="component" value="Unassembled WGS sequence"/>
</dbReference>
<keyword evidence="3 5" id="KW-0647">Proteasome</keyword>
<feature type="domain" description="Proteasome alpha-type subunits" evidence="7">
    <location>
        <begin position="8"/>
        <end position="30"/>
    </location>
</feature>
<evidence type="ECO:0000256" key="2">
    <source>
        <dbReference type="ARBA" id="ARBA00022490"/>
    </source>
</evidence>
<comment type="function">
    <text evidence="1">The proteasome is a multicatalytic proteinase complex which is characterized by its ability to cleave peptides with Arg, Phe, Tyr, Leu, and Glu adjacent to the leaving group at neutral or slightly basic pH. The proteasome has an ATP-dependent proteolytic activity.</text>
</comment>
<accession>A0AAV4S3M4</accession>
<protein>
    <recommendedName>
        <fullName evidence="6">Proteasome subunit alpha type</fullName>
    </recommendedName>
</protein>
<reference evidence="8 9" key="1">
    <citation type="submission" date="2021-06" db="EMBL/GenBank/DDBJ databases">
        <title>Caerostris darwini draft genome.</title>
        <authorList>
            <person name="Kono N."/>
            <person name="Arakawa K."/>
        </authorList>
    </citation>
    <scope>NUCLEOTIDE SEQUENCE [LARGE SCALE GENOMIC DNA]</scope>
</reference>
<dbReference type="SMART" id="SM00948">
    <property type="entry name" value="Proteasome_A_N"/>
    <property type="match status" value="1"/>
</dbReference>
<dbReference type="InterPro" id="IPR029055">
    <property type="entry name" value="Ntn_hydrolases_N"/>
</dbReference>
<dbReference type="EMBL" id="BPLQ01007026">
    <property type="protein sequence ID" value="GIY27125.1"/>
    <property type="molecule type" value="Genomic_DNA"/>
</dbReference>
<name>A0AAV4S3M4_9ARAC</name>
<proteinExistence type="inferred from homology"/>
<keyword evidence="9" id="KW-1185">Reference proteome</keyword>
<dbReference type="SUPFAM" id="SSF56235">
    <property type="entry name" value="N-terminal nucleophile aminohydrolases (Ntn hydrolases)"/>
    <property type="match status" value="1"/>
</dbReference>
<evidence type="ECO:0000256" key="4">
    <source>
        <dbReference type="ARBA" id="ARBA00023242"/>
    </source>
</evidence>
<dbReference type="InterPro" id="IPR050115">
    <property type="entry name" value="Proteasome_alpha"/>
</dbReference>
<dbReference type="InterPro" id="IPR001353">
    <property type="entry name" value="Proteasome_sua/b"/>
</dbReference>
<keyword evidence="2 6" id="KW-0963">Cytoplasm</keyword>
<evidence type="ECO:0000313" key="9">
    <source>
        <dbReference type="Proteomes" id="UP001054837"/>
    </source>
</evidence>
<dbReference type="AlphaFoldDB" id="A0AAV4S3M4"/>
<comment type="caution">
    <text evidence="8">The sequence shown here is derived from an EMBL/GenBank/DDBJ whole genome shotgun (WGS) entry which is preliminary data.</text>
</comment>
<evidence type="ECO:0000256" key="6">
    <source>
        <dbReference type="RuleBase" id="RU000551"/>
    </source>
</evidence>
<dbReference type="InterPro" id="IPR000426">
    <property type="entry name" value="Proteasome_asu_N"/>
</dbReference>
<gene>
    <name evidence="8" type="primary">Psma3</name>
    <name evidence="8" type="ORF">CDAR_193381</name>
</gene>
<dbReference type="GO" id="GO:0005737">
    <property type="term" value="C:cytoplasm"/>
    <property type="evidence" value="ECO:0007669"/>
    <property type="project" value="UniProtKB-SubCell"/>
</dbReference>
<evidence type="ECO:0000256" key="1">
    <source>
        <dbReference type="ARBA" id="ARBA00002000"/>
    </source>
</evidence>
<dbReference type="Pfam" id="PF10584">
    <property type="entry name" value="Proteasome_A_N"/>
    <property type="match status" value="1"/>
</dbReference>
<evidence type="ECO:0000313" key="8">
    <source>
        <dbReference type="EMBL" id="GIY27125.1"/>
    </source>
</evidence>
<dbReference type="GO" id="GO:0005634">
    <property type="term" value="C:nucleus"/>
    <property type="evidence" value="ECO:0007669"/>
    <property type="project" value="UniProtKB-SubCell"/>
</dbReference>
<evidence type="ECO:0000259" key="7">
    <source>
        <dbReference type="PROSITE" id="PS00388"/>
    </source>
</evidence>
<dbReference type="InterPro" id="IPR023332">
    <property type="entry name" value="Proteasome_alpha-type"/>
</dbReference>
<evidence type="ECO:0000256" key="3">
    <source>
        <dbReference type="ARBA" id="ARBA00022942"/>
    </source>
</evidence>
<keyword evidence="4 6" id="KW-0539">Nucleus</keyword>
<evidence type="ECO:0000256" key="5">
    <source>
        <dbReference type="PROSITE-ProRule" id="PRU00808"/>
    </source>
</evidence>
<dbReference type="PANTHER" id="PTHR11599">
    <property type="entry name" value="PROTEASOME SUBUNIT ALPHA/BETA"/>
    <property type="match status" value="1"/>
</dbReference>
<sequence length="248" mass="27603">MSSTATGYDLLASQFSPEGRIYQIEYAKKAVRKSGTVIGLRGKDCVVLAAEKIKQSKLHESDAINRIFTVNGNVGMAMAGFIPDGKHIFEIARTEAMAYKFNYHNDIPLKHLKRKVAMYVHAYTLFGALRCFGCSLMLAACGPKGPELCCIDPSGTYQDCYGCAVGKHRGAAKTEIEKLDLKNMDGRSLVKEAARILFMLRDGKEFDMELSWVGRNTKGKHLNVPKLIFDESKSYAIAEEQQRDSEED</sequence>
<comment type="subunit">
    <text evidence="6">The 20S proteasome core is composed of 28 subunits that are arranged in four stacked rings, resulting in a barrel-shaped structure. The two end rings are each formed by seven alpha subunits, and the two central rings are each formed by seven beta subunits.</text>
</comment>
<organism evidence="8 9">
    <name type="scientific">Caerostris darwini</name>
    <dbReference type="NCBI Taxonomy" id="1538125"/>
    <lineage>
        <taxon>Eukaryota</taxon>
        <taxon>Metazoa</taxon>
        <taxon>Ecdysozoa</taxon>
        <taxon>Arthropoda</taxon>
        <taxon>Chelicerata</taxon>
        <taxon>Arachnida</taxon>
        <taxon>Araneae</taxon>
        <taxon>Araneomorphae</taxon>
        <taxon>Entelegynae</taxon>
        <taxon>Araneoidea</taxon>
        <taxon>Araneidae</taxon>
        <taxon>Caerostris</taxon>
    </lineage>
</organism>
<dbReference type="GO" id="GO:0019773">
    <property type="term" value="C:proteasome core complex, alpha-subunit complex"/>
    <property type="evidence" value="ECO:0007669"/>
    <property type="project" value="UniProtKB-UniRule"/>
</dbReference>
<dbReference type="Pfam" id="PF00227">
    <property type="entry name" value="Proteasome"/>
    <property type="match status" value="1"/>
</dbReference>
<dbReference type="Gene3D" id="3.60.20.10">
    <property type="entry name" value="Glutamine Phosphoribosylpyrophosphate, subunit 1, domain 1"/>
    <property type="match status" value="1"/>
</dbReference>